<reference evidence="1" key="2">
    <citation type="submission" date="2021-04" db="EMBL/GenBank/DDBJ databases">
        <authorList>
            <person name="Gilroy R."/>
        </authorList>
    </citation>
    <scope>NUCLEOTIDE SEQUENCE</scope>
    <source>
        <strain evidence="1">ChiGjej1B1-98</strain>
    </source>
</reference>
<proteinExistence type="predicted"/>
<protein>
    <recommendedName>
        <fullName evidence="3">Ornithine cyclodeaminase</fullName>
    </recommendedName>
</protein>
<evidence type="ECO:0008006" key="3">
    <source>
        <dbReference type="Google" id="ProtNLM"/>
    </source>
</evidence>
<comment type="caution">
    <text evidence="1">The sequence shown here is derived from an EMBL/GenBank/DDBJ whole genome shotgun (WGS) entry which is preliminary data.</text>
</comment>
<dbReference type="Gene3D" id="3.40.50.720">
    <property type="entry name" value="NAD(P)-binding Rossmann-like Domain"/>
    <property type="match status" value="1"/>
</dbReference>
<dbReference type="InterPro" id="IPR023401">
    <property type="entry name" value="ODC_N"/>
</dbReference>
<accession>A0A9D1YVR8</accession>
<dbReference type="GO" id="GO:0005737">
    <property type="term" value="C:cytoplasm"/>
    <property type="evidence" value="ECO:0007669"/>
    <property type="project" value="TreeGrafter"/>
</dbReference>
<organism evidence="1 2">
    <name type="scientific">Candidatus Agrococcus pullicola</name>
    <dbReference type="NCBI Taxonomy" id="2838429"/>
    <lineage>
        <taxon>Bacteria</taxon>
        <taxon>Bacillati</taxon>
        <taxon>Actinomycetota</taxon>
        <taxon>Actinomycetes</taxon>
        <taxon>Micrococcales</taxon>
        <taxon>Microbacteriaceae</taxon>
        <taxon>Agrococcus</taxon>
    </lineage>
</organism>
<evidence type="ECO:0000313" key="1">
    <source>
        <dbReference type="EMBL" id="HIY66734.1"/>
    </source>
</evidence>
<dbReference type="Proteomes" id="UP000824005">
    <property type="component" value="Unassembled WGS sequence"/>
</dbReference>
<sequence>MRVFGPEKVRSAVTPSLAREQMRLAAIAAWHGALTAPARLSSPLGARTLRFSTGAVRGDWFGYRSYAAPGASDHDEIVVVCDDETEALRAMAVSGGFGPLRSGAVGAVALDALAPNHPRGITLIGAGRQAWHQLWALPDRFRDVPIRVRARNERRTEEFAIAASSILDLEVLAAPSVEEAVQGSDVVILATSSNEPVVPNELLRDVRYIATVGPKVLGSAEIAGDLFCKTDCLVTDSTEQLQRYDPAHVVVASGLEDSVVHLGALLCHDAVPQGDRIVMMNVGLSGTEAWLLNELWRLEGGG</sequence>
<dbReference type="Pfam" id="PF02423">
    <property type="entry name" value="OCD_Mu_crystall"/>
    <property type="match status" value="1"/>
</dbReference>
<evidence type="ECO:0000313" key="2">
    <source>
        <dbReference type="Proteomes" id="UP000824005"/>
    </source>
</evidence>
<reference evidence="1" key="1">
    <citation type="journal article" date="2021" name="PeerJ">
        <title>Extensive microbial diversity within the chicken gut microbiome revealed by metagenomics and culture.</title>
        <authorList>
            <person name="Gilroy R."/>
            <person name="Ravi A."/>
            <person name="Getino M."/>
            <person name="Pursley I."/>
            <person name="Horton D.L."/>
            <person name="Alikhan N.F."/>
            <person name="Baker D."/>
            <person name="Gharbi K."/>
            <person name="Hall N."/>
            <person name="Watson M."/>
            <person name="Adriaenssens E.M."/>
            <person name="Foster-Nyarko E."/>
            <person name="Jarju S."/>
            <person name="Secka A."/>
            <person name="Antonio M."/>
            <person name="Oren A."/>
            <person name="Chaudhuri R.R."/>
            <person name="La Ragione R."/>
            <person name="Hildebrand F."/>
            <person name="Pallen M.J."/>
        </authorList>
    </citation>
    <scope>NUCLEOTIDE SEQUENCE</scope>
    <source>
        <strain evidence="1">ChiGjej1B1-98</strain>
    </source>
</reference>
<dbReference type="PANTHER" id="PTHR13812:SF19">
    <property type="entry name" value="KETIMINE REDUCTASE MU-CRYSTALLIN"/>
    <property type="match status" value="1"/>
</dbReference>
<dbReference type="Gene3D" id="3.30.1780.10">
    <property type="entry name" value="ornithine cyclodeaminase, domain 1"/>
    <property type="match status" value="1"/>
</dbReference>
<name>A0A9D1YVR8_9MICO</name>
<dbReference type="AlphaFoldDB" id="A0A9D1YVR8"/>
<dbReference type="EMBL" id="DXDC01000322">
    <property type="protein sequence ID" value="HIY66734.1"/>
    <property type="molecule type" value="Genomic_DNA"/>
</dbReference>
<dbReference type="InterPro" id="IPR036291">
    <property type="entry name" value="NAD(P)-bd_dom_sf"/>
</dbReference>
<dbReference type="InterPro" id="IPR003462">
    <property type="entry name" value="ODC_Mu_crystall"/>
</dbReference>
<dbReference type="PANTHER" id="PTHR13812">
    <property type="entry name" value="KETIMINE REDUCTASE MU-CRYSTALLIN"/>
    <property type="match status" value="1"/>
</dbReference>
<gene>
    <name evidence="1" type="ORF">H9830_10715</name>
</gene>
<dbReference type="SUPFAM" id="SSF51735">
    <property type="entry name" value="NAD(P)-binding Rossmann-fold domains"/>
    <property type="match status" value="1"/>
</dbReference>